<feature type="coiled-coil region" evidence="1">
    <location>
        <begin position="125"/>
        <end position="180"/>
    </location>
</feature>
<dbReference type="InterPro" id="IPR038076">
    <property type="entry name" value="MgtE_N_sf"/>
</dbReference>
<feature type="compositionally biased region" description="Basic and acidic residues" evidence="2">
    <location>
        <begin position="59"/>
        <end position="72"/>
    </location>
</feature>
<feature type="domain" description="Magnesium transporter MgtE intracellular" evidence="3">
    <location>
        <begin position="188"/>
        <end position="244"/>
    </location>
</feature>
<evidence type="ECO:0000256" key="1">
    <source>
        <dbReference type="SAM" id="Coils"/>
    </source>
</evidence>
<organism evidence="4">
    <name type="scientific">metagenome</name>
    <dbReference type="NCBI Taxonomy" id="256318"/>
    <lineage>
        <taxon>unclassified sequences</taxon>
        <taxon>metagenomes</taxon>
    </lineage>
</organism>
<dbReference type="AlphaFoldDB" id="A0A380T7V6"/>
<feature type="compositionally biased region" description="Low complexity" evidence="2">
    <location>
        <begin position="97"/>
        <end position="106"/>
    </location>
</feature>
<dbReference type="Gene3D" id="1.25.60.10">
    <property type="entry name" value="MgtE N-terminal domain-like"/>
    <property type="match status" value="1"/>
</dbReference>
<evidence type="ECO:0000313" key="4">
    <source>
        <dbReference type="EMBL" id="SUS03602.1"/>
    </source>
</evidence>
<sequence length="261" mass="28537">MPSVLRWFRILPLTVLVASVFLSVKIGAIWHGMNEVFRTSLTVTRAEAAGHAAAPAAAPEKKPEQHEPKKDAATAAAAAAPAVPPADPGAATPPPQAASAQPTTLAKADSWHSTSELTPSEVEVLQQLARRREALAARSDDIERREIVLRAAEQRIGQKLDELKGMQATLEKLLKSYDEQKKGQIESLIKIYENLKPKDAAQIFEELEMETLLMVAEGMKERKLAPVLAQLSPSRAKDITEELAHQRTLVRSARNGEKQQP</sequence>
<keyword evidence="1" id="KW-0175">Coiled coil</keyword>
<dbReference type="EMBL" id="UIDG01000006">
    <property type="protein sequence ID" value="SUS03602.1"/>
    <property type="molecule type" value="Genomic_DNA"/>
</dbReference>
<feature type="compositionally biased region" description="Pro residues" evidence="2">
    <location>
        <begin position="82"/>
        <end position="96"/>
    </location>
</feature>
<dbReference type="SUPFAM" id="SSF158791">
    <property type="entry name" value="MgtE N-terminal domain-like"/>
    <property type="match status" value="1"/>
</dbReference>
<dbReference type="Pfam" id="PF03448">
    <property type="entry name" value="MgtE_N"/>
    <property type="match status" value="1"/>
</dbReference>
<proteinExistence type="predicted"/>
<feature type="region of interest" description="Disordered" evidence="2">
    <location>
        <begin position="52"/>
        <end position="120"/>
    </location>
</feature>
<dbReference type="InterPro" id="IPR006668">
    <property type="entry name" value="Mg_transptr_MgtE_intracell_dom"/>
</dbReference>
<protein>
    <recommendedName>
        <fullName evidence="3">Magnesium transporter MgtE intracellular domain-containing protein</fullName>
    </recommendedName>
</protein>
<accession>A0A380T7V6</accession>
<reference evidence="4" key="1">
    <citation type="submission" date="2018-07" db="EMBL/GenBank/DDBJ databases">
        <authorList>
            <person name="Quirk P.G."/>
            <person name="Krulwich T.A."/>
        </authorList>
    </citation>
    <scope>NUCLEOTIDE SEQUENCE</scope>
</reference>
<gene>
    <name evidence="4" type="ORF">DF3PB_1030005</name>
</gene>
<evidence type="ECO:0000259" key="3">
    <source>
        <dbReference type="Pfam" id="PF03448"/>
    </source>
</evidence>
<name>A0A380T7V6_9ZZZZ</name>
<evidence type="ECO:0000256" key="2">
    <source>
        <dbReference type="SAM" id="MobiDB-lite"/>
    </source>
</evidence>